<feature type="compositionally biased region" description="Basic and acidic residues" evidence="1">
    <location>
        <begin position="150"/>
        <end position="161"/>
    </location>
</feature>
<keyword evidence="2" id="KW-1133">Transmembrane helix</keyword>
<proteinExistence type="predicted"/>
<sequence length="360" mass="41198">MGQRVTTNGTLDAFLVAGAPRLHTQRRHVALRKNLTLQHDDIEYWGVYLLEGSSFSLSSCARWPGGTLLVVEGEENLRKCFYKEQKLENELNGGTKADDGEERDIEGNGDGVDLSPSLSHPKNLKARKNEMGKAKRKPRKGKKHRKGKKNDKQDDQEEARRGRSRRSRLVERVRRSSPGFDDNREVSLAEKLEILRRLNDTVDITSGNSSFSSSEEFLEQCKDTILTVDLSPFVDCRDRMDRMNLASDGQWTFKINKTDYYYFIFTSDNSIELNLLDFNLDLQRAIYDVSSPLDTCRNATECVFPLAFTQEEAVVVEVPAQERLQELHSFEVTTTCQPRVPVYMVFILLVPFIILLFAFQ</sequence>
<dbReference type="Pfam" id="PF16041">
    <property type="entry name" value="APD1-4_M"/>
    <property type="match status" value="1"/>
</dbReference>
<dbReference type="InterPro" id="IPR032010">
    <property type="entry name" value="APD1-4_M"/>
</dbReference>
<dbReference type="PANTHER" id="PTHR39077:SF1">
    <property type="entry name" value="E3 UBIQUITIN-PROTEIN LIGASE APD1-4 MIDDLE DOMAIN-CONTAINING PROTEIN"/>
    <property type="match status" value="1"/>
</dbReference>
<evidence type="ECO:0000313" key="5">
    <source>
        <dbReference type="EMBL" id="ROT71441.1"/>
    </source>
</evidence>
<feature type="domain" description="E3 ubiquitin-protein ligase APD1-4 N-terminal" evidence="3">
    <location>
        <begin position="8"/>
        <end position="77"/>
    </location>
</feature>
<dbReference type="Proteomes" id="UP000283509">
    <property type="component" value="Unassembled WGS sequence"/>
</dbReference>
<feature type="compositionally biased region" description="Basic residues" evidence="1">
    <location>
        <begin position="134"/>
        <end position="149"/>
    </location>
</feature>
<feature type="region of interest" description="Disordered" evidence="1">
    <location>
        <begin position="91"/>
        <end position="182"/>
    </location>
</feature>
<dbReference type="Pfam" id="PF16040">
    <property type="entry name" value="APD1-4_N"/>
    <property type="match status" value="1"/>
</dbReference>
<dbReference type="EMBL" id="QCYY01002297">
    <property type="protein sequence ID" value="ROT71441.1"/>
    <property type="molecule type" value="Genomic_DNA"/>
</dbReference>
<protein>
    <submittedName>
        <fullName evidence="5">Uncharacterized protein</fullName>
    </submittedName>
</protein>
<feature type="domain" description="E3 ubiquitin-protein ligase APD1-4 middle" evidence="4">
    <location>
        <begin position="252"/>
        <end position="357"/>
    </location>
</feature>
<reference evidence="5 6" key="2">
    <citation type="submission" date="2019-01" db="EMBL/GenBank/DDBJ databases">
        <title>The decoding of complex shrimp genome reveals the adaptation for benthos swimmer, frequently molting mechanism and breeding impact on genome.</title>
        <authorList>
            <person name="Sun Y."/>
            <person name="Gao Y."/>
            <person name="Yu Y."/>
        </authorList>
    </citation>
    <scope>NUCLEOTIDE SEQUENCE [LARGE SCALE GENOMIC DNA]</scope>
    <source>
        <tissue evidence="5">Muscle</tissue>
    </source>
</reference>
<keyword evidence="2" id="KW-0812">Transmembrane</keyword>
<comment type="caution">
    <text evidence="5">The sequence shown here is derived from an EMBL/GenBank/DDBJ whole genome shotgun (WGS) entry which is preliminary data.</text>
</comment>
<name>A0A3R7MWN8_PENVA</name>
<dbReference type="AlphaFoldDB" id="A0A3R7MWN8"/>
<evidence type="ECO:0000259" key="4">
    <source>
        <dbReference type="Pfam" id="PF16041"/>
    </source>
</evidence>
<gene>
    <name evidence="5" type="ORF">C7M84_010234</name>
</gene>
<evidence type="ECO:0000256" key="1">
    <source>
        <dbReference type="SAM" id="MobiDB-lite"/>
    </source>
</evidence>
<dbReference type="InterPro" id="IPR032008">
    <property type="entry name" value="APD1-4_N"/>
</dbReference>
<dbReference type="PANTHER" id="PTHR39077">
    <property type="entry name" value="DUF4793 DOMAIN-CONTAINING PROTEIN"/>
    <property type="match status" value="1"/>
</dbReference>
<reference evidence="5 6" key="1">
    <citation type="submission" date="2018-04" db="EMBL/GenBank/DDBJ databases">
        <authorList>
            <person name="Zhang X."/>
            <person name="Yuan J."/>
            <person name="Li F."/>
            <person name="Xiang J."/>
        </authorList>
    </citation>
    <scope>NUCLEOTIDE SEQUENCE [LARGE SCALE GENOMIC DNA]</scope>
    <source>
        <tissue evidence="5">Muscle</tissue>
    </source>
</reference>
<organism evidence="5 6">
    <name type="scientific">Penaeus vannamei</name>
    <name type="common">Whiteleg shrimp</name>
    <name type="synonym">Litopenaeus vannamei</name>
    <dbReference type="NCBI Taxonomy" id="6689"/>
    <lineage>
        <taxon>Eukaryota</taxon>
        <taxon>Metazoa</taxon>
        <taxon>Ecdysozoa</taxon>
        <taxon>Arthropoda</taxon>
        <taxon>Crustacea</taxon>
        <taxon>Multicrustacea</taxon>
        <taxon>Malacostraca</taxon>
        <taxon>Eumalacostraca</taxon>
        <taxon>Eucarida</taxon>
        <taxon>Decapoda</taxon>
        <taxon>Dendrobranchiata</taxon>
        <taxon>Penaeoidea</taxon>
        <taxon>Penaeidae</taxon>
        <taxon>Penaeus</taxon>
    </lineage>
</organism>
<evidence type="ECO:0000259" key="3">
    <source>
        <dbReference type="Pfam" id="PF16040"/>
    </source>
</evidence>
<evidence type="ECO:0000313" key="6">
    <source>
        <dbReference type="Proteomes" id="UP000283509"/>
    </source>
</evidence>
<dbReference type="OrthoDB" id="6375539at2759"/>
<keyword evidence="2" id="KW-0472">Membrane</keyword>
<dbReference type="STRING" id="6689.A0A3R7MWN8"/>
<accession>A0A3R7MWN8</accession>
<evidence type="ECO:0000256" key="2">
    <source>
        <dbReference type="SAM" id="Phobius"/>
    </source>
</evidence>
<feature type="transmembrane region" description="Helical" evidence="2">
    <location>
        <begin position="340"/>
        <end position="359"/>
    </location>
</feature>
<keyword evidence="6" id="KW-1185">Reference proteome</keyword>